<keyword evidence="1" id="KW-0812">Transmembrane</keyword>
<protein>
    <submittedName>
        <fullName evidence="2">DUF6585 family protein</fullName>
    </submittedName>
</protein>
<sequence length="276" mass="28755">MSFPPSVLERAADRKLGEPVRAFDGRVGLRRALVWAGPAVLAGPVLVLAAVVLLAAGHSALGTASAVLAVGAAGAVVSFARSRGIEPVRVPAELRSRNRVVYLFGGGFVVEPGGAYGWDDLVSVGVSGVRHATQGRTRYRFLVVAADGSEIVLDRGLPDVRDLGETVLMEVAGRALPRLLERVRGGETVRMGPFEVCAEAVEKEGERLAWPALGEAGVDNGVVYVRTRDDVCSLTAIAAQVPNTVAFVELCRALAAGEEVGAGVGDGEDEDAVPRP</sequence>
<organism evidence="2 3">
    <name type="scientific">Actinomadura rugatobispora</name>
    <dbReference type="NCBI Taxonomy" id="1994"/>
    <lineage>
        <taxon>Bacteria</taxon>
        <taxon>Bacillati</taxon>
        <taxon>Actinomycetota</taxon>
        <taxon>Actinomycetes</taxon>
        <taxon>Streptosporangiales</taxon>
        <taxon>Thermomonosporaceae</taxon>
        <taxon>Actinomadura</taxon>
    </lineage>
</organism>
<keyword evidence="1" id="KW-1133">Transmembrane helix</keyword>
<comment type="caution">
    <text evidence="2">The sequence shown here is derived from an EMBL/GenBank/DDBJ whole genome shotgun (WGS) entry which is preliminary data.</text>
</comment>
<dbReference type="Pfam" id="PF20226">
    <property type="entry name" value="DUF6585"/>
    <property type="match status" value="1"/>
</dbReference>
<keyword evidence="3" id="KW-1185">Reference proteome</keyword>
<accession>A0ABW1AC40</accession>
<dbReference type="InterPro" id="IPR046492">
    <property type="entry name" value="DUF6585"/>
</dbReference>
<proteinExistence type="predicted"/>
<dbReference type="Proteomes" id="UP001596074">
    <property type="component" value="Unassembled WGS sequence"/>
</dbReference>
<name>A0ABW1AC40_9ACTN</name>
<evidence type="ECO:0000313" key="3">
    <source>
        <dbReference type="Proteomes" id="UP001596074"/>
    </source>
</evidence>
<gene>
    <name evidence="2" type="ORF">ACFPZN_42135</name>
</gene>
<dbReference type="RefSeq" id="WP_378288212.1">
    <property type="nucleotide sequence ID" value="NZ_JBHSON010000084.1"/>
</dbReference>
<evidence type="ECO:0000313" key="2">
    <source>
        <dbReference type="EMBL" id="MFC5752252.1"/>
    </source>
</evidence>
<reference evidence="3" key="1">
    <citation type="journal article" date="2019" name="Int. J. Syst. Evol. Microbiol.">
        <title>The Global Catalogue of Microorganisms (GCM) 10K type strain sequencing project: providing services to taxonomists for standard genome sequencing and annotation.</title>
        <authorList>
            <consortium name="The Broad Institute Genomics Platform"/>
            <consortium name="The Broad Institute Genome Sequencing Center for Infectious Disease"/>
            <person name="Wu L."/>
            <person name="Ma J."/>
        </authorList>
    </citation>
    <scope>NUCLEOTIDE SEQUENCE [LARGE SCALE GENOMIC DNA]</scope>
    <source>
        <strain evidence="3">KCTC 42087</strain>
    </source>
</reference>
<dbReference type="EMBL" id="JBHSON010000084">
    <property type="protein sequence ID" value="MFC5752252.1"/>
    <property type="molecule type" value="Genomic_DNA"/>
</dbReference>
<feature type="transmembrane region" description="Helical" evidence="1">
    <location>
        <begin position="32"/>
        <end position="54"/>
    </location>
</feature>
<feature type="transmembrane region" description="Helical" evidence="1">
    <location>
        <begin position="60"/>
        <end position="80"/>
    </location>
</feature>
<evidence type="ECO:0000256" key="1">
    <source>
        <dbReference type="SAM" id="Phobius"/>
    </source>
</evidence>
<keyword evidence="1" id="KW-0472">Membrane</keyword>